<reference evidence="2" key="1">
    <citation type="submission" date="2016-10" db="EMBL/GenBank/DDBJ databases">
        <authorList>
            <person name="Varghese N."/>
            <person name="Submissions S."/>
        </authorList>
    </citation>
    <scope>NUCLEOTIDE SEQUENCE [LARGE SCALE GENOMIC DNA]</scope>
    <source>
        <strain evidence="2">DSM 1565</strain>
    </source>
</reference>
<accession>A0A1I7MWZ9</accession>
<name>A0A1I7MWZ9_9HYPH</name>
<gene>
    <name evidence="1" type="ORF">SAMN04488557_0627</name>
</gene>
<dbReference type="AlphaFoldDB" id="A0A1I7MWZ9"/>
<sequence>MAFNMLARSIIRGDVMDKFRVVVWCQSCSGDDEGCFGGGTGLLDGAFESWEDADKAGVRYCAELPYQYRIVNTGSLQVFTPASGHFAGSMPL</sequence>
<dbReference type="Proteomes" id="UP000199423">
    <property type="component" value="Unassembled WGS sequence"/>
</dbReference>
<keyword evidence="2" id="KW-1185">Reference proteome</keyword>
<dbReference type="EMBL" id="FPCH01000001">
    <property type="protein sequence ID" value="SFV26905.1"/>
    <property type="molecule type" value="Genomic_DNA"/>
</dbReference>
<evidence type="ECO:0000313" key="1">
    <source>
        <dbReference type="EMBL" id="SFV26905.1"/>
    </source>
</evidence>
<proteinExistence type="predicted"/>
<evidence type="ECO:0000313" key="2">
    <source>
        <dbReference type="Proteomes" id="UP000199423"/>
    </source>
</evidence>
<protein>
    <submittedName>
        <fullName evidence="1">Uncharacterized protein</fullName>
    </submittedName>
</protein>
<organism evidence="1 2">
    <name type="scientific">Hyphomicrobium facile</name>
    <dbReference type="NCBI Taxonomy" id="51670"/>
    <lineage>
        <taxon>Bacteria</taxon>
        <taxon>Pseudomonadati</taxon>
        <taxon>Pseudomonadota</taxon>
        <taxon>Alphaproteobacteria</taxon>
        <taxon>Hyphomicrobiales</taxon>
        <taxon>Hyphomicrobiaceae</taxon>
        <taxon>Hyphomicrobium</taxon>
    </lineage>
</organism>